<dbReference type="Pfam" id="PF00903">
    <property type="entry name" value="Glyoxalase"/>
    <property type="match status" value="1"/>
</dbReference>
<evidence type="ECO:0000313" key="5">
    <source>
        <dbReference type="Proteomes" id="UP000199426"/>
    </source>
</evidence>
<evidence type="ECO:0000313" key="4">
    <source>
        <dbReference type="EMBL" id="SQB43479.1"/>
    </source>
</evidence>
<keyword evidence="1" id="KW-1133">Transmembrane helix</keyword>
<feature type="transmembrane region" description="Helical" evidence="1">
    <location>
        <begin position="37"/>
        <end position="56"/>
    </location>
</feature>
<dbReference type="InterPro" id="IPR004360">
    <property type="entry name" value="Glyas_Fos-R_dOase_dom"/>
</dbReference>
<dbReference type="EMBL" id="UAWB01000004">
    <property type="protein sequence ID" value="SQB43479.1"/>
    <property type="molecule type" value="Genomic_DNA"/>
</dbReference>
<dbReference type="SUPFAM" id="SSF54593">
    <property type="entry name" value="Glyoxalase/Bleomycin resistance protein/Dihydroxybiphenyl dioxygenase"/>
    <property type="match status" value="1"/>
</dbReference>
<dbReference type="InterPro" id="IPR037523">
    <property type="entry name" value="VOC_core"/>
</dbReference>
<protein>
    <submittedName>
        <fullName evidence="4">Fosfomycin resistance protein FosB</fullName>
    </submittedName>
    <submittedName>
        <fullName evidence="3">Glyoxalase/Bleomycin resistance protein/Dioxygenase superfamily protein</fullName>
    </submittedName>
</protein>
<dbReference type="AlphaFoldDB" id="A0A2X2Z0P4"/>
<dbReference type="Gene3D" id="3.10.180.10">
    <property type="entry name" value="2,3-Dihydroxybiphenyl 1,2-Dioxygenase, domain 1"/>
    <property type="match status" value="1"/>
</dbReference>
<evidence type="ECO:0000313" key="3">
    <source>
        <dbReference type="EMBL" id="SDJ78721.1"/>
    </source>
</evidence>
<sequence length="228" mass="26997">MEFDSFIYWPAGLKPAPIDVDILMDIQEEKWLFNDKIFYLLSFIFYLLSNPSIIHFHERNRYYQAFQQVFSSFVYIKIKTMIKGLYETHVQVSDLENAIQFYTEVLGLRLAHRDGTRPIAFMWIGEEKEFMLGLWEQKENLQTRHFAFTSTKEDILNYSVKFLENKNLKPYNFMKNGSVEPMVFAWMPALAIYFNDPDGNQLEFISILEGDGKPELGVLSYEEWMNLA</sequence>
<accession>A0A2X2Z0P4</accession>
<reference evidence="3 5" key="1">
    <citation type="submission" date="2016-10" db="EMBL/GenBank/DDBJ databases">
        <authorList>
            <person name="Varghese N."/>
            <person name="Submissions S."/>
        </authorList>
    </citation>
    <scope>NUCLEOTIDE SEQUENCE [LARGE SCALE GENOMIC DNA]</scope>
    <source>
        <strain evidence="3 5">DSM 19299</strain>
    </source>
</reference>
<evidence type="ECO:0000259" key="2">
    <source>
        <dbReference type="PROSITE" id="PS51819"/>
    </source>
</evidence>
<organism evidence="4 6">
    <name type="scientific">Chryseobacterium jejuense</name>
    <dbReference type="NCBI Taxonomy" id="445960"/>
    <lineage>
        <taxon>Bacteria</taxon>
        <taxon>Pseudomonadati</taxon>
        <taxon>Bacteroidota</taxon>
        <taxon>Flavobacteriia</taxon>
        <taxon>Flavobacteriales</taxon>
        <taxon>Weeksellaceae</taxon>
        <taxon>Chryseobacterium group</taxon>
        <taxon>Chryseobacterium</taxon>
    </lineage>
</organism>
<dbReference type="CDD" id="cd06587">
    <property type="entry name" value="VOC"/>
    <property type="match status" value="1"/>
</dbReference>
<evidence type="ECO:0000313" key="6">
    <source>
        <dbReference type="Proteomes" id="UP000251670"/>
    </source>
</evidence>
<reference evidence="4 6" key="2">
    <citation type="submission" date="2018-06" db="EMBL/GenBank/DDBJ databases">
        <authorList>
            <consortium name="Pathogen Informatics"/>
            <person name="Doyle S."/>
        </authorList>
    </citation>
    <scope>NUCLEOTIDE SEQUENCE [LARGE SCALE GENOMIC DNA]</scope>
    <source>
        <strain evidence="4 6">NCTC13492</strain>
    </source>
</reference>
<dbReference type="PROSITE" id="PS51819">
    <property type="entry name" value="VOC"/>
    <property type="match status" value="1"/>
</dbReference>
<keyword evidence="1" id="KW-0472">Membrane</keyword>
<dbReference type="EMBL" id="FNEG01000009">
    <property type="protein sequence ID" value="SDJ78721.1"/>
    <property type="molecule type" value="Genomic_DNA"/>
</dbReference>
<dbReference type="STRING" id="445960.SAMN05421542_4369"/>
<proteinExistence type="predicted"/>
<dbReference type="Proteomes" id="UP000251670">
    <property type="component" value="Unassembled WGS sequence"/>
</dbReference>
<keyword evidence="5" id="KW-1185">Reference proteome</keyword>
<dbReference type="Proteomes" id="UP000199426">
    <property type="component" value="Unassembled WGS sequence"/>
</dbReference>
<dbReference type="InterPro" id="IPR029068">
    <property type="entry name" value="Glyas_Bleomycin-R_OHBP_Dase"/>
</dbReference>
<keyword evidence="1" id="KW-0812">Transmembrane</keyword>
<name>A0A2X2Z0P4_CHRJE</name>
<gene>
    <name evidence="4" type="ORF">NCTC13492_02265</name>
    <name evidence="3" type="ORF">SAMN05421542_4369</name>
</gene>
<evidence type="ECO:0000256" key="1">
    <source>
        <dbReference type="SAM" id="Phobius"/>
    </source>
</evidence>
<feature type="domain" description="VOC" evidence="2">
    <location>
        <begin position="84"/>
        <end position="207"/>
    </location>
</feature>